<dbReference type="EMBL" id="LN871599">
    <property type="protein sequence ID" value="CCF75296.1"/>
    <property type="molecule type" value="Genomic_DNA"/>
</dbReference>
<reference evidence="1 2" key="1">
    <citation type="journal article" date="2012" name="Nucleic Acids Res.">
        <title>Sequencing of the smallest Apicomplexan genome from the human pathogen Babesia microti.</title>
        <authorList>
            <person name="Cornillot E."/>
            <person name="Hadj-Kaddour K."/>
            <person name="Dassouli A."/>
            <person name="Noel B."/>
            <person name="Ranwez V."/>
            <person name="Vacherie B."/>
            <person name="Augagneur Y."/>
            <person name="Bres V."/>
            <person name="Duclos A."/>
            <person name="Randazzo S."/>
            <person name="Carcy B."/>
            <person name="Debierre-Grockiego F."/>
            <person name="Delbecq S."/>
            <person name="Moubri-Menage K."/>
            <person name="Shams-Eldin H."/>
            <person name="Usmani-Brown S."/>
            <person name="Bringaud F."/>
            <person name="Wincker P."/>
            <person name="Vivares C.P."/>
            <person name="Schwarz R.T."/>
            <person name="Schetters T.P."/>
            <person name="Krause P.J."/>
            <person name="Gorenflot A."/>
            <person name="Berry V."/>
            <person name="Barbe V."/>
            <person name="Ben Mamoun C."/>
        </authorList>
    </citation>
    <scope>NUCLEOTIDE SEQUENCE [LARGE SCALE GENOMIC DNA]</scope>
    <source>
        <strain evidence="1 2">RI</strain>
    </source>
</reference>
<reference evidence="1 2" key="3">
    <citation type="journal article" date="2016" name="Sci. Rep.">
        <title>Genome-wide diversity and gene expression profiling of Babesia microti isolates identify polymorphic genes that mediate host-pathogen interactions.</title>
        <authorList>
            <person name="Silva J.C."/>
            <person name="Cornillot E."/>
            <person name="McCracken C."/>
            <person name="Usmani-Brown S."/>
            <person name="Dwivedi A."/>
            <person name="Ifeonu O.O."/>
            <person name="Crabtree J."/>
            <person name="Gotia H.T."/>
            <person name="Virji A.Z."/>
            <person name="Reynes C."/>
            <person name="Colinge J."/>
            <person name="Kumar V."/>
            <person name="Lawres L."/>
            <person name="Pazzi J.E."/>
            <person name="Pablo J.V."/>
            <person name="Hung C."/>
            <person name="Brancato J."/>
            <person name="Kumari P."/>
            <person name="Orvis J."/>
            <person name="Tretina K."/>
            <person name="Chibucos M."/>
            <person name="Ott S."/>
            <person name="Sadzewicz L."/>
            <person name="Sengamalay N."/>
            <person name="Shetty A.C."/>
            <person name="Su Q."/>
            <person name="Tallon L."/>
            <person name="Fraser C.M."/>
            <person name="Frutos R."/>
            <person name="Molina D.M."/>
            <person name="Krause P.J."/>
            <person name="Ben Mamoun C."/>
        </authorList>
    </citation>
    <scope>NUCLEOTIDE SEQUENCE [LARGE SCALE GENOMIC DNA]</scope>
    <source>
        <strain evidence="1 2">RI</strain>
    </source>
</reference>
<keyword evidence="2" id="KW-1185">Reference proteome</keyword>
<dbReference type="Proteomes" id="UP000002899">
    <property type="component" value="Chromosome IV"/>
</dbReference>
<evidence type="ECO:0000313" key="1">
    <source>
        <dbReference type="EMBL" id="CCF75296.1"/>
    </source>
</evidence>
<reference evidence="1 2" key="2">
    <citation type="journal article" date="2013" name="PLoS ONE">
        <title>Whole genome mapping and re-organization of the nuclear and mitochondrial genomes of Babesia microti isolates.</title>
        <authorList>
            <person name="Cornillot E."/>
            <person name="Dassouli A."/>
            <person name="Garg A."/>
            <person name="Pachikara N."/>
            <person name="Randazzo S."/>
            <person name="Depoix D."/>
            <person name="Carcy B."/>
            <person name="Delbecq S."/>
            <person name="Frutos R."/>
            <person name="Silva J.C."/>
            <person name="Sutton R."/>
            <person name="Krause P.J."/>
            <person name="Mamoun C.B."/>
        </authorList>
    </citation>
    <scope>NUCLEOTIDE SEQUENCE [LARGE SCALE GENOMIC DNA]</scope>
    <source>
        <strain evidence="1 2">RI</strain>
    </source>
</reference>
<dbReference type="KEGG" id="bmic:BmR1_04g05490"/>
<proteinExistence type="predicted"/>
<accession>I7IS40</accession>
<protein>
    <submittedName>
        <fullName evidence="1">Uncharacterized protein</fullName>
    </submittedName>
</protein>
<name>I7IS40_BABMR</name>
<dbReference type="RefSeq" id="XP_012649704.1">
    <property type="nucleotide sequence ID" value="XM_012794250.1"/>
</dbReference>
<sequence length="110" mass="12867">MDKNSVKNSLIEVILDEHSIHSNKEYLDLVKKYQLLIMKYNNVIKTSSNVFTKMQTQLENLKRQSIYTRLPTQECRPTYECRRCDSTVISKGAQNHKDARLLQMDAISDD</sequence>
<evidence type="ECO:0000313" key="2">
    <source>
        <dbReference type="Proteomes" id="UP000002899"/>
    </source>
</evidence>
<dbReference type="AlphaFoldDB" id="I7IS40"/>
<organism evidence="1 2">
    <name type="scientific">Babesia microti (strain RI)</name>
    <dbReference type="NCBI Taxonomy" id="1133968"/>
    <lineage>
        <taxon>Eukaryota</taxon>
        <taxon>Sar</taxon>
        <taxon>Alveolata</taxon>
        <taxon>Apicomplexa</taxon>
        <taxon>Aconoidasida</taxon>
        <taxon>Piroplasmida</taxon>
        <taxon>Babesiidae</taxon>
        <taxon>Babesia</taxon>
    </lineage>
</organism>
<dbReference type="GeneID" id="24425741"/>
<dbReference type="VEuPathDB" id="PiroplasmaDB:BmR1_04g05490"/>